<dbReference type="AlphaFoldDB" id="A0AAW5LHY9"/>
<dbReference type="Proteomes" id="UP001204068">
    <property type="component" value="Unassembled WGS sequence"/>
</dbReference>
<accession>A0AAW5LHY9</accession>
<gene>
    <name evidence="1" type="ORF">NQ032_03540</name>
</gene>
<organism evidence="1 2">
    <name type="scientific">Mammaliicoccus sciuri</name>
    <name type="common">Staphylococcus sciuri</name>
    <dbReference type="NCBI Taxonomy" id="1296"/>
    <lineage>
        <taxon>Bacteria</taxon>
        <taxon>Bacillati</taxon>
        <taxon>Bacillota</taxon>
        <taxon>Bacilli</taxon>
        <taxon>Bacillales</taxon>
        <taxon>Staphylococcaceae</taxon>
        <taxon>Mammaliicoccus</taxon>
    </lineage>
</organism>
<evidence type="ECO:0000313" key="2">
    <source>
        <dbReference type="Proteomes" id="UP001204068"/>
    </source>
</evidence>
<dbReference type="Pfam" id="PF04860">
    <property type="entry name" value="Phage_portal"/>
    <property type="match status" value="1"/>
</dbReference>
<comment type="caution">
    <text evidence="1">The sequence shown here is derived from an EMBL/GenBank/DDBJ whole genome shotgun (WGS) entry which is preliminary data.</text>
</comment>
<dbReference type="InterPro" id="IPR006427">
    <property type="entry name" value="Portal_HK97"/>
</dbReference>
<name>A0AAW5LHY9_MAMSC</name>
<dbReference type="EMBL" id="JANILD010000001">
    <property type="protein sequence ID" value="MCQ9302692.1"/>
    <property type="molecule type" value="Genomic_DNA"/>
</dbReference>
<dbReference type="NCBIfam" id="TIGR01537">
    <property type="entry name" value="portal_HK97"/>
    <property type="match status" value="1"/>
</dbReference>
<protein>
    <submittedName>
        <fullName evidence="1">Phage portal protein</fullName>
    </submittedName>
</protein>
<sequence>MGIFYETRHNYSDNSDMKEALGVYPFQTVPLSALDWHDFKALRNSDIWTAVTLLSRDIAKLDIKVKENGIYKDKDLLEQLINNRPNKQYNGYMLKYIVMMNALLTNHGYIYIERNPKGGILELYHVATSRVNLRYDQYKNKHYYDLTNDGDILKVPFEDIIDIKPFSTDGLNGLSVLDALEDDLNAQTYSKKFFTNFFTNGAQAGSVLKMKDGKLSREARNKIKEAFQKENSGQNQAGKVLVMDETMEYEQLEISTDILEAINKNTSSTKAIAKAFQIPLSKFGMEMTNSSMKDVNNDYLMNCLGGYMKMWEAELNFKLIPQKDVYNKEFKFDTSSFKQIDWEAYKEGLRADLDKGGITHDEYRNAIGLKPYPNNMGAIPRYDLNHISANVADDYQLRQISTNNSAPKPIEGGDDNE</sequence>
<proteinExistence type="predicted"/>
<evidence type="ECO:0000313" key="1">
    <source>
        <dbReference type="EMBL" id="MCQ9302692.1"/>
    </source>
</evidence>
<dbReference type="RefSeq" id="WP_152291807.1">
    <property type="nucleotide sequence ID" value="NZ_CP041879.1"/>
</dbReference>
<dbReference type="InterPro" id="IPR006944">
    <property type="entry name" value="Phage/GTA_portal"/>
</dbReference>
<reference evidence="1" key="1">
    <citation type="submission" date="2022-07" db="EMBL/GenBank/DDBJ databases">
        <title>Bacterial species isolated from the porcine tonsil microbiota.</title>
        <authorList>
            <person name="Oliveira I.M.F."/>
        </authorList>
    </citation>
    <scope>NUCLEOTIDE SEQUENCE</scope>
    <source>
        <strain evidence="1">8QC2O2</strain>
    </source>
</reference>